<dbReference type="InterPro" id="IPR016032">
    <property type="entry name" value="Sig_transdc_resp-reg_C-effctor"/>
</dbReference>
<evidence type="ECO:0000259" key="1">
    <source>
        <dbReference type="PROSITE" id="PS00622"/>
    </source>
</evidence>
<dbReference type="InterPro" id="IPR000792">
    <property type="entry name" value="Tscrpt_reg_LuxR_C"/>
</dbReference>
<gene>
    <name evidence="2" type="ORF">S12H4_44645</name>
</gene>
<feature type="domain" description="HTH luxR-type" evidence="1">
    <location>
        <begin position="19"/>
        <end position="46"/>
    </location>
</feature>
<dbReference type="GO" id="GO:0003677">
    <property type="term" value="F:DNA binding"/>
    <property type="evidence" value="ECO:0007669"/>
    <property type="project" value="InterPro"/>
</dbReference>
<accession>X1VX16</accession>
<reference evidence="2" key="1">
    <citation type="journal article" date="2014" name="Front. Microbiol.">
        <title>High frequency of phylogenetically diverse reductive dehalogenase-homologous genes in deep subseafloor sedimentary metagenomes.</title>
        <authorList>
            <person name="Kawai M."/>
            <person name="Futagami T."/>
            <person name="Toyoda A."/>
            <person name="Takaki Y."/>
            <person name="Nishi S."/>
            <person name="Hori S."/>
            <person name="Arai W."/>
            <person name="Tsubouchi T."/>
            <person name="Morono Y."/>
            <person name="Uchiyama I."/>
            <person name="Ito T."/>
            <person name="Fujiyama A."/>
            <person name="Inagaki F."/>
            <person name="Takami H."/>
        </authorList>
    </citation>
    <scope>NUCLEOTIDE SEQUENCE</scope>
    <source>
        <strain evidence="2">Expedition CK06-06</strain>
    </source>
</reference>
<dbReference type="PRINTS" id="PR00038">
    <property type="entry name" value="HTHLUXR"/>
</dbReference>
<comment type="caution">
    <text evidence="2">The sequence shown here is derived from an EMBL/GenBank/DDBJ whole genome shotgun (WGS) entry which is preliminary data.</text>
</comment>
<sequence>MSDKLTPLEIEFCTLIENGLISKEIAMLTNIICKTVGDHQKNIRKKLAITNKDINLASFLQHLES</sequence>
<name>X1VX16_9ZZZZ</name>
<dbReference type="Gene3D" id="1.10.10.10">
    <property type="entry name" value="Winged helix-like DNA-binding domain superfamily/Winged helix DNA-binding domain"/>
    <property type="match status" value="1"/>
</dbReference>
<dbReference type="AlphaFoldDB" id="X1VX16"/>
<dbReference type="InterPro" id="IPR036388">
    <property type="entry name" value="WH-like_DNA-bd_sf"/>
</dbReference>
<dbReference type="Pfam" id="PF00196">
    <property type="entry name" value="GerE"/>
    <property type="match status" value="1"/>
</dbReference>
<dbReference type="PROSITE" id="PS00622">
    <property type="entry name" value="HTH_LUXR_1"/>
    <property type="match status" value="1"/>
</dbReference>
<organism evidence="2">
    <name type="scientific">marine sediment metagenome</name>
    <dbReference type="NCBI Taxonomy" id="412755"/>
    <lineage>
        <taxon>unclassified sequences</taxon>
        <taxon>metagenomes</taxon>
        <taxon>ecological metagenomes</taxon>
    </lineage>
</organism>
<dbReference type="EMBL" id="BARW01027528">
    <property type="protein sequence ID" value="GAJ15980.1"/>
    <property type="molecule type" value="Genomic_DNA"/>
</dbReference>
<protein>
    <recommendedName>
        <fullName evidence="1">HTH luxR-type domain-containing protein</fullName>
    </recommendedName>
</protein>
<evidence type="ECO:0000313" key="2">
    <source>
        <dbReference type="EMBL" id="GAJ15980.1"/>
    </source>
</evidence>
<proteinExistence type="predicted"/>
<dbReference type="GO" id="GO:0006355">
    <property type="term" value="P:regulation of DNA-templated transcription"/>
    <property type="evidence" value="ECO:0007669"/>
    <property type="project" value="InterPro"/>
</dbReference>
<dbReference type="SUPFAM" id="SSF46894">
    <property type="entry name" value="C-terminal effector domain of the bipartite response regulators"/>
    <property type="match status" value="1"/>
</dbReference>